<feature type="transmembrane region" description="Helical" evidence="5">
    <location>
        <begin position="195"/>
        <end position="222"/>
    </location>
</feature>
<dbReference type="InterPro" id="IPR007016">
    <property type="entry name" value="O-antigen_ligase-rel_domated"/>
</dbReference>
<feature type="transmembrane region" description="Helical" evidence="5">
    <location>
        <begin position="377"/>
        <end position="396"/>
    </location>
</feature>
<comment type="caution">
    <text evidence="7">The sequence shown here is derived from an EMBL/GenBank/DDBJ whole genome shotgun (WGS) entry which is preliminary data.</text>
</comment>
<proteinExistence type="predicted"/>
<gene>
    <name evidence="7" type="ORF">AWB82_05001</name>
</gene>
<feature type="domain" description="O-antigen ligase-related" evidence="6">
    <location>
        <begin position="193"/>
        <end position="335"/>
    </location>
</feature>
<accession>A0A158C5C5</accession>
<feature type="transmembrane region" description="Helical" evidence="5">
    <location>
        <begin position="352"/>
        <end position="371"/>
    </location>
</feature>
<comment type="subcellular location">
    <subcellularLocation>
        <location evidence="1">Membrane</location>
        <topology evidence="1">Multi-pass membrane protein</topology>
    </subcellularLocation>
</comment>
<dbReference type="RefSeq" id="WP_086972003.1">
    <property type="nucleotide sequence ID" value="NZ_FCOJ02000042.1"/>
</dbReference>
<keyword evidence="4 5" id="KW-0472">Membrane</keyword>
<feature type="transmembrane region" description="Helical" evidence="5">
    <location>
        <begin position="6"/>
        <end position="27"/>
    </location>
</feature>
<dbReference type="InterPro" id="IPR051533">
    <property type="entry name" value="WaaL-like"/>
</dbReference>
<dbReference type="AlphaFoldDB" id="A0A158C5C5"/>
<protein>
    <submittedName>
        <fullName evidence="7">O-Antigen ligase</fullName>
    </submittedName>
</protein>
<feature type="transmembrane region" description="Helical" evidence="5">
    <location>
        <begin position="228"/>
        <end position="250"/>
    </location>
</feature>
<dbReference type="PANTHER" id="PTHR37422">
    <property type="entry name" value="TEICHURONIC ACID BIOSYNTHESIS PROTEIN TUAE"/>
    <property type="match status" value="1"/>
</dbReference>
<dbReference type="PANTHER" id="PTHR37422:SF21">
    <property type="entry name" value="EXOQ-LIKE PROTEIN"/>
    <property type="match status" value="1"/>
</dbReference>
<keyword evidence="3 5" id="KW-1133">Transmembrane helix</keyword>
<evidence type="ECO:0000256" key="3">
    <source>
        <dbReference type="ARBA" id="ARBA00022989"/>
    </source>
</evidence>
<feature type="transmembrane region" description="Helical" evidence="5">
    <location>
        <begin position="282"/>
        <end position="300"/>
    </location>
</feature>
<dbReference type="GO" id="GO:0016020">
    <property type="term" value="C:membrane"/>
    <property type="evidence" value="ECO:0007669"/>
    <property type="project" value="UniProtKB-SubCell"/>
</dbReference>
<dbReference type="EMBL" id="FCOJ02000042">
    <property type="protein sequence ID" value="SAK77491.1"/>
    <property type="molecule type" value="Genomic_DNA"/>
</dbReference>
<name>A0A158C5C5_9BURK</name>
<evidence type="ECO:0000256" key="5">
    <source>
        <dbReference type="SAM" id="Phobius"/>
    </source>
</evidence>
<evidence type="ECO:0000313" key="7">
    <source>
        <dbReference type="EMBL" id="SAK77491.1"/>
    </source>
</evidence>
<dbReference type="STRING" id="1777143.AWB82_05001"/>
<keyword evidence="7" id="KW-0436">Ligase</keyword>
<feature type="transmembrane region" description="Helical" evidence="5">
    <location>
        <begin position="39"/>
        <end position="59"/>
    </location>
</feature>
<dbReference type="Pfam" id="PF04932">
    <property type="entry name" value="Wzy_C"/>
    <property type="match status" value="1"/>
</dbReference>
<dbReference type="Proteomes" id="UP000054596">
    <property type="component" value="Unassembled WGS sequence"/>
</dbReference>
<dbReference type="OrthoDB" id="7068624at2"/>
<dbReference type="GO" id="GO:0016874">
    <property type="term" value="F:ligase activity"/>
    <property type="evidence" value="ECO:0007669"/>
    <property type="project" value="UniProtKB-KW"/>
</dbReference>
<evidence type="ECO:0000256" key="2">
    <source>
        <dbReference type="ARBA" id="ARBA00022692"/>
    </source>
</evidence>
<evidence type="ECO:0000259" key="6">
    <source>
        <dbReference type="Pfam" id="PF04932"/>
    </source>
</evidence>
<keyword evidence="8" id="KW-1185">Reference proteome</keyword>
<feature type="transmembrane region" description="Helical" evidence="5">
    <location>
        <begin position="166"/>
        <end position="183"/>
    </location>
</feature>
<reference evidence="7" key="1">
    <citation type="submission" date="2016-01" db="EMBL/GenBank/DDBJ databases">
        <authorList>
            <person name="Peeters C."/>
        </authorList>
    </citation>
    <scope>NUCLEOTIDE SEQUENCE [LARGE SCALE GENOMIC DNA]</scope>
    <source>
        <strain evidence="7">LMG 29325</strain>
    </source>
</reference>
<evidence type="ECO:0000256" key="1">
    <source>
        <dbReference type="ARBA" id="ARBA00004141"/>
    </source>
</evidence>
<feature type="transmembrane region" description="Helical" evidence="5">
    <location>
        <begin position="65"/>
        <end position="85"/>
    </location>
</feature>
<evidence type="ECO:0000313" key="8">
    <source>
        <dbReference type="Proteomes" id="UP000054596"/>
    </source>
</evidence>
<sequence length="402" mass="45090">MKSSKFLSLGMYFLFLVYLPLTGYTYVSIRGGSQIIDKNVRAGVVLILFGIVATLFALTRRVDSIPRSVVGLGSFFLYGFAVSVVRNSPDEYLSYFLRIGSLVLVFWIAYSWAKKNRWDWWRFTRNIVTGSTLIYVAQSLVDLLAGRALAMNGAVRFPGSLGSPPGYASVCMIFLLANIYFLVCTRSRLHLLLSLLLVVCSFLTGTRAIAVTGLLALILALIAYHRSIYLRVILLFATFILAPVVVGWILNNTEIGSRVELSFNNQGNDTSTNFRLMILSTYFSRISISQLLFGLGVGGFPKWFAAQTAIEDVGPHFEFLWALSELGLVGSVIYILAVWGSTRWVFSRKRQLGWAERISVLVLTFSQQLIFQFTNPLYFYQLCVPALFMLGGMFGSERSRNR</sequence>
<evidence type="ECO:0000256" key="4">
    <source>
        <dbReference type="ARBA" id="ARBA00023136"/>
    </source>
</evidence>
<organism evidence="7 8">
    <name type="scientific">Caballeronia glebae</name>
    <dbReference type="NCBI Taxonomy" id="1777143"/>
    <lineage>
        <taxon>Bacteria</taxon>
        <taxon>Pseudomonadati</taxon>
        <taxon>Pseudomonadota</taxon>
        <taxon>Betaproteobacteria</taxon>
        <taxon>Burkholderiales</taxon>
        <taxon>Burkholderiaceae</taxon>
        <taxon>Caballeronia</taxon>
    </lineage>
</organism>
<keyword evidence="2 5" id="KW-0812">Transmembrane</keyword>
<feature type="transmembrane region" description="Helical" evidence="5">
    <location>
        <begin position="320"/>
        <end position="340"/>
    </location>
</feature>
<feature type="transmembrane region" description="Helical" evidence="5">
    <location>
        <begin position="92"/>
        <end position="113"/>
    </location>
</feature>